<dbReference type="InParanoid" id="A0A1U8AGV1"/>
<dbReference type="Proteomes" id="UP000189703">
    <property type="component" value="Unplaced"/>
</dbReference>
<dbReference type="GeneID" id="104603871"/>
<dbReference type="AlphaFoldDB" id="A0A1U8AGV1"/>
<dbReference type="OrthoDB" id="5554229at2759"/>
<keyword evidence="2" id="KW-1185">Reference proteome</keyword>
<dbReference type="PANTHER" id="PTHR46148">
    <property type="entry name" value="CHROMO DOMAIN-CONTAINING PROTEIN"/>
    <property type="match status" value="1"/>
</dbReference>
<evidence type="ECO:0000313" key="3">
    <source>
        <dbReference type="RefSeq" id="XP_010266341.1"/>
    </source>
</evidence>
<dbReference type="InterPro" id="IPR056924">
    <property type="entry name" value="SH3_Tf2-1"/>
</dbReference>
<organism evidence="2 3">
    <name type="scientific">Nelumbo nucifera</name>
    <name type="common">Sacred lotus</name>
    <dbReference type="NCBI Taxonomy" id="4432"/>
    <lineage>
        <taxon>Eukaryota</taxon>
        <taxon>Viridiplantae</taxon>
        <taxon>Streptophyta</taxon>
        <taxon>Embryophyta</taxon>
        <taxon>Tracheophyta</taxon>
        <taxon>Spermatophyta</taxon>
        <taxon>Magnoliopsida</taxon>
        <taxon>Proteales</taxon>
        <taxon>Nelumbonaceae</taxon>
        <taxon>Nelumbo</taxon>
    </lineage>
</organism>
<reference evidence="3" key="1">
    <citation type="submission" date="2025-08" db="UniProtKB">
        <authorList>
            <consortium name="RefSeq"/>
        </authorList>
    </citation>
    <scope>IDENTIFICATION</scope>
</reference>
<dbReference type="PANTHER" id="PTHR46148:SF52">
    <property type="entry name" value="OS04G0603800 PROTEIN"/>
    <property type="match status" value="1"/>
</dbReference>
<accession>A0A1U8AGV1</accession>
<protein>
    <submittedName>
        <fullName evidence="3">Uncharacterized protein LOC104603871</fullName>
    </submittedName>
</protein>
<feature type="domain" description="Tf2-1-like SH3-like" evidence="1">
    <location>
        <begin position="69"/>
        <end position="134"/>
    </location>
</feature>
<dbReference type="KEGG" id="nnu:104603871"/>
<proteinExistence type="predicted"/>
<dbReference type="RefSeq" id="XP_010266341.1">
    <property type="nucleotide sequence ID" value="XM_010268039.1"/>
</dbReference>
<name>A0A1U8AGV1_NELNU</name>
<dbReference type="Pfam" id="PF24626">
    <property type="entry name" value="SH3_Tf2-1"/>
    <property type="match status" value="1"/>
</dbReference>
<gene>
    <name evidence="3" type="primary">LOC104603871</name>
</gene>
<evidence type="ECO:0000259" key="1">
    <source>
        <dbReference type="Pfam" id="PF24626"/>
    </source>
</evidence>
<dbReference type="eggNOG" id="KOG0017">
    <property type="taxonomic scope" value="Eukaryota"/>
</dbReference>
<dbReference type="OMA" id="YEPRHWG"/>
<evidence type="ECO:0000313" key="2">
    <source>
        <dbReference type="Proteomes" id="UP000189703"/>
    </source>
</evidence>
<dbReference type="STRING" id="4432.A0A1U8AGV1"/>
<sequence>MTPFQALYGRTPPAIMHYSTGTSPVHEVDKALETRDNILKQLKSHLQAAINRMKQIADSKRREVVYQEGDFVLLKLQPYRQHTAYKRAHHKLASKYFGPYRVKEKIASVAYKLELPEGARIHPVFHVSMLKKFVGEDTSVGFDLPPTNDEGEVRQAFLDLEGGHGFLVPNEVYEALIKVRFSLDLLLFIQSVRAYIRIRMEGSGWMVL</sequence>